<gene>
    <name evidence="2" type="ORF">SAMN05216355_101654</name>
</gene>
<protein>
    <submittedName>
        <fullName evidence="2">Uncharacterized protein</fullName>
    </submittedName>
</protein>
<dbReference type="AlphaFoldDB" id="A0A1H0AA96"/>
<name>A0A1H0AA96_9ACTO</name>
<feature type="region of interest" description="Disordered" evidence="1">
    <location>
        <begin position="1"/>
        <end position="21"/>
    </location>
</feature>
<accession>A0A1H0AA96</accession>
<dbReference type="RefSeq" id="WP_092533152.1">
    <property type="nucleotide sequence ID" value="NZ_FNIM01000001.1"/>
</dbReference>
<reference evidence="3" key="1">
    <citation type="submission" date="2016-10" db="EMBL/GenBank/DDBJ databases">
        <authorList>
            <person name="Varghese N."/>
            <person name="Submissions S."/>
        </authorList>
    </citation>
    <scope>NUCLEOTIDE SEQUENCE [LARGE SCALE GENOMIC DNA]</scope>
    <source>
        <strain evidence="3">DSM 27982</strain>
    </source>
</reference>
<organism evidence="2 3">
    <name type="scientific">Actinomyces ruminicola</name>
    <dbReference type="NCBI Taxonomy" id="332524"/>
    <lineage>
        <taxon>Bacteria</taxon>
        <taxon>Bacillati</taxon>
        <taxon>Actinomycetota</taxon>
        <taxon>Actinomycetes</taxon>
        <taxon>Actinomycetales</taxon>
        <taxon>Actinomycetaceae</taxon>
        <taxon>Actinomyces</taxon>
    </lineage>
</organism>
<keyword evidence="3" id="KW-1185">Reference proteome</keyword>
<proteinExistence type="predicted"/>
<evidence type="ECO:0000256" key="1">
    <source>
        <dbReference type="SAM" id="MobiDB-lite"/>
    </source>
</evidence>
<dbReference type="Proteomes" id="UP000198541">
    <property type="component" value="Unassembled WGS sequence"/>
</dbReference>
<dbReference type="EMBL" id="FNIM01000001">
    <property type="protein sequence ID" value="SDN30385.1"/>
    <property type="molecule type" value="Genomic_DNA"/>
</dbReference>
<sequence>MTTSHAFDPDGTPVGAPGFPAPTDQAFQATRWAELIGPRAIEEIRTLSPLSHTNSGWVGAYLHLARGARAAGKEFDAVVYERAAQFLMPGDDPRQLPIRERFVELMRQRFDLSPVRVPCDGAALPAYDLPARGLGAGGSWPGT</sequence>
<evidence type="ECO:0000313" key="2">
    <source>
        <dbReference type="EMBL" id="SDN30385.1"/>
    </source>
</evidence>
<dbReference type="STRING" id="332524.SAMN04487766_11337"/>
<evidence type="ECO:0000313" key="3">
    <source>
        <dbReference type="Proteomes" id="UP000198541"/>
    </source>
</evidence>